<proteinExistence type="inferred from homology"/>
<comment type="caution">
    <text evidence="9">The sequence shown here is derived from an EMBL/GenBank/DDBJ whole genome shotgun (WGS) entry which is preliminary data.</text>
</comment>
<evidence type="ECO:0000256" key="4">
    <source>
        <dbReference type="ARBA" id="ARBA00022679"/>
    </source>
</evidence>
<accession>A0A9W5T989</accession>
<protein>
    <submittedName>
        <fullName evidence="9">Farnesyltransferase subunit beta</fullName>
    </submittedName>
</protein>
<comment type="cofactor">
    <cofactor evidence="1">
        <name>Zn(2+)</name>
        <dbReference type="ChEBI" id="CHEBI:29105"/>
    </cofactor>
</comment>
<dbReference type="PANTHER" id="PTHR11774:SF6">
    <property type="entry name" value="PROTEIN FARNESYLTRANSFERASE SUBUNIT BETA"/>
    <property type="match status" value="1"/>
</dbReference>
<organism evidence="9 10">
    <name type="scientific">Babesia ovis</name>
    <dbReference type="NCBI Taxonomy" id="5869"/>
    <lineage>
        <taxon>Eukaryota</taxon>
        <taxon>Sar</taxon>
        <taxon>Alveolata</taxon>
        <taxon>Apicomplexa</taxon>
        <taxon>Aconoidasida</taxon>
        <taxon>Piroplasmida</taxon>
        <taxon>Babesiidae</taxon>
        <taxon>Babesia</taxon>
    </lineage>
</organism>
<dbReference type="GO" id="GO:0004660">
    <property type="term" value="F:protein farnesyltransferase activity"/>
    <property type="evidence" value="ECO:0007669"/>
    <property type="project" value="TreeGrafter"/>
</dbReference>
<dbReference type="EMBL" id="BLIY01000003">
    <property type="protein sequence ID" value="GFE53076.1"/>
    <property type="molecule type" value="Genomic_DNA"/>
</dbReference>
<keyword evidence="10" id="KW-1185">Reference proteome</keyword>
<dbReference type="Gene3D" id="1.50.10.20">
    <property type="match status" value="1"/>
</dbReference>
<dbReference type="PANTHER" id="PTHR11774">
    <property type="entry name" value="GERANYLGERANYL TRANSFERASE TYPE BETA SUBUNIT"/>
    <property type="match status" value="1"/>
</dbReference>
<reference evidence="9" key="1">
    <citation type="submission" date="2019-12" db="EMBL/GenBank/DDBJ databases">
        <title>Genome sequence of Babesia ovis.</title>
        <authorList>
            <person name="Yamagishi J."/>
            <person name="Sevinc F."/>
            <person name="Xuan X."/>
        </authorList>
    </citation>
    <scope>NUCLEOTIDE SEQUENCE</scope>
    <source>
        <strain evidence="9">Selcuk</strain>
    </source>
</reference>
<dbReference type="OrthoDB" id="10261146at2759"/>
<keyword evidence="4" id="KW-0808">Transferase</keyword>
<gene>
    <name evidence="9" type="ORF">BaOVIS_004800</name>
</gene>
<sequence length="494" mass="54309">MLAVEDRIIRRIKDVISTLESCCQCLDSTTSPSCSNASFEEPITLSEDEVDILCVEGGKVLALYMTNICKACDSSESQRLSESVDASIQAQLLVEKDCVAIYSAAFARYLKHQDLHTPAGDPPAYDGRPCTTIPVDQLLVYVPIRTVLSVLSDFSITNGVMRIDVKNHPANFLRKIGHIACESSPFQPDAHIHYISKHLTISGAAKVIPLETFNCSQPWIIYWALHSLDLLGFDISYYRDRALHSLFECWDRVDGGFGGGKGQKAHLATTYAALCCLKILRSMDSLDTTRLYKFLCDMKQSDGTFTVHRGGEVDVRGIYCAVASASMAGILDDHLKEGVASRIAACQGYDGGIGGEPFLESHAGYVYCGTAALKLLGSLDSIDTRRLLRWCRQRQTPELGYQGRPHKLVDVCYAFWISGTLGILNTSCNWSSDLSNLLLKAYILCISQNASGGFRDKPNKPVDLYHTCYALSALEIISHPPGASKIDCALNIKY</sequence>
<comment type="similarity">
    <text evidence="2">Belongs to the protein prenyltransferase subunit beta family.</text>
</comment>
<keyword evidence="3" id="KW-0637">Prenyltransferase</keyword>
<dbReference type="Pfam" id="PF00432">
    <property type="entry name" value="Prenyltrans"/>
    <property type="match status" value="1"/>
</dbReference>
<dbReference type="InterPro" id="IPR045089">
    <property type="entry name" value="PGGT1B-like"/>
</dbReference>
<dbReference type="SUPFAM" id="SSF48239">
    <property type="entry name" value="Terpenoid cyclases/Protein prenyltransferases"/>
    <property type="match status" value="1"/>
</dbReference>
<evidence type="ECO:0000256" key="7">
    <source>
        <dbReference type="ARBA" id="ARBA00022833"/>
    </source>
</evidence>
<keyword evidence="7" id="KW-0862">Zinc</keyword>
<evidence type="ECO:0000259" key="8">
    <source>
        <dbReference type="Pfam" id="PF00432"/>
    </source>
</evidence>
<evidence type="ECO:0000256" key="6">
    <source>
        <dbReference type="ARBA" id="ARBA00022737"/>
    </source>
</evidence>
<keyword evidence="5" id="KW-0479">Metal-binding</keyword>
<evidence type="ECO:0000256" key="5">
    <source>
        <dbReference type="ARBA" id="ARBA00022723"/>
    </source>
</evidence>
<evidence type="ECO:0000256" key="2">
    <source>
        <dbReference type="ARBA" id="ARBA00010497"/>
    </source>
</evidence>
<dbReference type="GO" id="GO:0046872">
    <property type="term" value="F:metal ion binding"/>
    <property type="evidence" value="ECO:0007669"/>
    <property type="project" value="UniProtKB-KW"/>
</dbReference>
<keyword evidence="6" id="KW-0677">Repeat</keyword>
<evidence type="ECO:0000313" key="10">
    <source>
        <dbReference type="Proteomes" id="UP001057455"/>
    </source>
</evidence>
<dbReference type="GO" id="GO:0005965">
    <property type="term" value="C:protein farnesyltransferase complex"/>
    <property type="evidence" value="ECO:0007669"/>
    <property type="project" value="TreeGrafter"/>
</dbReference>
<dbReference type="InterPro" id="IPR008930">
    <property type="entry name" value="Terpenoid_cyclase/PrenylTrfase"/>
</dbReference>
<name>A0A9W5T989_BABOV</name>
<dbReference type="InterPro" id="IPR001330">
    <property type="entry name" value="Prenyltrans"/>
</dbReference>
<dbReference type="AlphaFoldDB" id="A0A9W5T989"/>
<evidence type="ECO:0000256" key="1">
    <source>
        <dbReference type="ARBA" id="ARBA00001947"/>
    </source>
</evidence>
<evidence type="ECO:0000313" key="9">
    <source>
        <dbReference type="EMBL" id="GFE53076.1"/>
    </source>
</evidence>
<evidence type="ECO:0000256" key="3">
    <source>
        <dbReference type="ARBA" id="ARBA00022602"/>
    </source>
</evidence>
<feature type="domain" description="Prenyltransferase alpha-alpha toroid" evidence="8">
    <location>
        <begin position="186"/>
        <end position="492"/>
    </location>
</feature>
<dbReference type="Proteomes" id="UP001057455">
    <property type="component" value="Unassembled WGS sequence"/>
</dbReference>